<dbReference type="SMART" id="SM00481">
    <property type="entry name" value="POLIIIAc"/>
    <property type="match status" value="1"/>
</dbReference>
<dbReference type="Gene3D" id="3.20.20.140">
    <property type="entry name" value="Metal-dependent hydrolases"/>
    <property type="match status" value="1"/>
</dbReference>
<dbReference type="PANTHER" id="PTHR21039">
    <property type="entry name" value="HISTIDINOL PHOSPHATASE-RELATED"/>
    <property type="match status" value="1"/>
</dbReference>
<dbReference type="InterPro" id="IPR010140">
    <property type="entry name" value="Histidinol_P_phosphatase_HisJ"/>
</dbReference>
<protein>
    <recommendedName>
        <fullName evidence="3 8">Histidinol-phosphatase</fullName>
        <shortName evidence="8">HolPase</shortName>
        <ecNumber evidence="3 8">3.1.3.15</ecNumber>
    </recommendedName>
</protein>
<dbReference type="AlphaFoldDB" id="A0A1U7NM38"/>
<dbReference type="GeneID" id="78275661"/>
<dbReference type="GO" id="GO:0004401">
    <property type="term" value="F:histidinol-phosphatase activity"/>
    <property type="evidence" value="ECO:0007669"/>
    <property type="project" value="UniProtKB-UniRule"/>
</dbReference>
<dbReference type="RefSeq" id="WP_076341533.1">
    <property type="nucleotide sequence ID" value="NZ_CAPDDE010000006.1"/>
</dbReference>
<dbReference type="STRING" id="1862672.BO225_06865"/>
<dbReference type="GO" id="GO:0000105">
    <property type="term" value="P:L-histidine biosynthetic process"/>
    <property type="evidence" value="ECO:0007669"/>
    <property type="project" value="UniProtKB-UniRule"/>
</dbReference>
<evidence type="ECO:0000256" key="1">
    <source>
        <dbReference type="ARBA" id="ARBA00004970"/>
    </source>
</evidence>
<dbReference type="SUPFAM" id="SSF89550">
    <property type="entry name" value="PHP domain-like"/>
    <property type="match status" value="1"/>
</dbReference>
<organism evidence="10 11">
    <name type="scientific">Dubosiella newyorkensis</name>
    <dbReference type="NCBI Taxonomy" id="1862672"/>
    <lineage>
        <taxon>Bacteria</taxon>
        <taxon>Bacillati</taxon>
        <taxon>Bacillota</taxon>
        <taxon>Erysipelotrichia</taxon>
        <taxon>Erysipelotrichales</taxon>
        <taxon>Erysipelotrichaceae</taxon>
        <taxon>Dubosiella</taxon>
    </lineage>
</organism>
<keyword evidence="6 8" id="KW-0368">Histidine biosynthesis</keyword>
<feature type="domain" description="Polymerase/histidinol phosphatase N-terminal" evidence="9">
    <location>
        <begin position="3"/>
        <end position="93"/>
    </location>
</feature>
<dbReference type="InterPro" id="IPR016195">
    <property type="entry name" value="Pol/histidinol_Pase-like"/>
</dbReference>
<comment type="similarity">
    <text evidence="2 8">Belongs to the PHP hydrolase family. HisK subfamily.</text>
</comment>
<dbReference type="Pfam" id="PF02811">
    <property type="entry name" value="PHP"/>
    <property type="match status" value="1"/>
</dbReference>
<accession>A0A1U7NM38</accession>
<evidence type="ECO:0000313" key="11">
    <source>
        <dbReference type="Proteomes" id="UP000186705"/>
    </source>
</evidence>
<name>A0A1U7NM38_9FIRM</name>
<comment type="pathway">
    <text evidence="1 8">Amino-acid biosynthesis; L-histidine biosynthesis; L-histidine from 5-phospho-alpha-D-ribose 1-diphosphate: step 8/9.</text>
</comment>
<evidence type="ECO:0000313" key="10">
    <source>
        <dbReference type="EMBL" id="OLU46195.1"/>
    </source>
</evidence>
<dbReference type="InterPro" id="IPR003141">
    <property type="entry name" value="Pol/His_phosphatase_N"/>
</dbReference>
<evidence type="ECO:0000256" key="4">
    <source>
        <dbReference type="ARBA" id="ARBA00022605"/>
    </source>
</evidence>
<comment type="catalytic activity">
    <reaction evidence="7 8">
        <text>L-histidinol phosphate + H2O = L-histidinol + phosphate</text>
        <dbReference type="Rhea" id="RHEA:14465"/>
        <dbReference type="ChEBI" id="CHEBI:15377"/>
        <dbReference type="ChEBI" id="CHEBI:43474"/>
        <dbReference type="ChEBI" id="CHEBI:57699"/>
        <dbReference type="ChEBI" id="CHEBI:57980"/>
        <dbReference type="EC" id="3.1.3.15"/>
    </reaction>
</comment>
<evidence type="ECO:0000256" key="5">
    <source>
        <dbReference type="ARBA" id="ARBA00022801"/>
    </source>
</evidence>
<evidence type="ECO:0000256" key="8">
    <source>
        <dbReference type="RuleBase" id="RU366003"/>
    </source>
</evidence>
<dbReference type="Proteomes" id="UP000186705">
    <property type="component" value="Unassembled WGS sequence"/>
</dbReference>
<evidence type="ECO:0000256" key="7">
    <source>
        <dbReference type="ARBA" id="ARBA00049158"/>
    </source>
</evidence>
<dbReference type="UniPathway" id="UPA00031">
    <property type="reaction ID" value="UER00013"/>
</dbReference>
<keyword evidence="11" id="KW-1185">Reference proteome</keyword>
<dbReference type="NCBIfam" id="TIGR01856">
    <property type="entry name" value="hisJ_fam"/>
    <property type="match status" value="1"/>
</dbReference>
<sequence>MKTDYHLHTAYSDDSIYPMEQLIQDAIQLGLEEICITDHVDHGVKYDADDPNRPKDAVLNVDYPRYFDELATLIPQYQDKITIKKGLEFGIQLHTIDAYQKLFEQYPLDFVLLSIHQIENQEFWNQEFQKGKSQQKYNEKYYDYLYEILQHYDAYSVLSHLDLIVRYDPKGRYPFENVKPKIEKILRHIIKNGKGIEVNTSSFQYGLDDLMPSRKILALYKELGGTIITIGSDAHTQQYVGNHIEEVKAELKTMGFQYFHTFDAMKPIAHPL</sequence>
<dbReference type="EMBL" id="MPKA01000067">
    <property type="protein sequence ID" value="OLU46195.1"/>
    <property type="molecule type" value="Genomic_DNA"/>
</dbReference>
<dbReference type="EC" id="3.1.3.15" evidence="3 8"/>
<comment type="caution">
    <text evidence="10">The sequence shown here is derived from an EMBL/GenBank/DDBJ whole genome shotgun (WGS) entry which is preliminary data.</text>
</comment>
<proteinExistence type="inferred from homology"/>
<reference evidence="10 11" key="1">
    <citation type="submission" date="2016-11" db="EMBL/GenBank/DDBJ databases">
        <title>Description of two novel members of the family Erysipelotrichaceae: Ileibacterium lipovorans gen. nov., sp. nov. and Dubosiella newyorkensis, gen. nov., sp. nov.</title>
        <authorList>
            <person name="Cox L.M."/>
            <person name="Sohn J."/>
            <person name="Tyrrell K.L."/>
            <person name="Citron D.M."/>
            <person name="Lawson P.A."/>
            <person name="Patel N.B."/>
            <person name="Iizumi T."/>
            <person name="Perez-Perez G.I."/>
            <person name="Goldstein E.J."/>
            <person name="Blaser M.J."/>
        </authorList>
    </citation>
    <scope>NUCLEOTIDE SEQUENCE [LARGE SCALE GENOMIC DNA]</scope>
    <source>
        <strain evidence="10 11">NYU-BL-A4</strain>
    </source>
</reference>
<gene>
    <name evidence="10" type="ORF">BO225_06865</name>
</gene>
<dbReference type="InterPro" id="IPR004013">
    <property type="entry name" value="PHP_dom"/>
</dbReference>
<evidence type="ECO:0000256" key="2">
    <source>
        <dbReference type="ARBA" id="ARBA00009152"/>
    </source>
</evidence>
<evidence type="ECO:0000256" key="6">
    <source>
        <dbReference type="ARBA" id="ARBA00023102"/>
    </source>
</evidence>
<keyword evidence="4 8" id="KW-0028">Amino-acid biosynthesis</keyword>
<dbReference type="GO" id="GO:0005737">
    <property type="term" value="C:cytoplasm"/>
    <property type="evidence" value="ECO:0007669"/>
    <property type="project" value="TreeGrafter"/>
</dbReference>
<dbReference type="OrthoDB" id="9775255at2"/>
<dbReference type="PANTHER" id="PTHR21039:SF0">
    <property type="entry name" value="HISTIDINOL-PHOSPHATASE"/>
    <property type="match status" value="1"/>
</dbReference>
<evidence type="ECO:0000259" key="9">
    <source>
        <dbReference type="SMART" id="SM00481"/>
    </source>
</evidence>
<keyword evidence="5 8" id="KW-0378">Hydrolase</keyword>
<evidence type="ECO:0000256" key="3">
    <source>
        <dbReference type="ARBA" id="ARBA00013085"/>
    </source>
</evidence>